<dbReference type="Gene3D" id="1.10.3210.50">
    <property type="match status" value="1"/>
</dbReference>
<dbReference type="EMBL" id="QGMY01000002">
    <property type="protein sequence ID" value="PWR73848.1"/>
    <property type="molecule type" value="Genomic_DNA"/>
</dbReference>
<dbReference type="SMART" id="SM00471">
    <property type="entry name" value="HDc"/>
    <property type="match status" value="1"/>
</dbReference>
<comment type="caution">
    <text evidence="2">The sequence shown here is derived from an EMBL/GenBank/DDBJ whole genome shotgun (WGS) entry which is preliminary data.</text>
</comment>
<dbReference type="RefSeq" id="WP_109967128.1">
    <property type="nucleotide sequence ID" value="NZ_CP176093.1"/>
</dbReference>
<dbReference type="InterPro" id="IPR003607">
    <property type="entry name" value="HD/PDEase_dom"/>
</dbReference>
<dbReference type="SUPFAM" id="SSF109604">
    <property type="entry name" value="HD-domain/PDEase-like"/>
    <property type="match status" value="1"/>
</dbReference>
<organism evidence="2 3">
    <name type="scientific">Methanospirillum lacunae</name>
    <dbReference type="NCBI Taxonomy" id="668570"/>
    <lineage>
        <taxon>Archaea</taxon>
        <taxon>Methanobacteriati</taxon>
        <taxon>Methanobacteriota</taxon>
        <taxon>Stenosarchaea group</taxon>
        <taxon>Methanomicrobia</taxon>
        <taxon>Methanomicrobiales</taxon>
        <taxon>Methanospirillaceae</taxon>
        <taxon>Methanospirillum</taxon>
    </lineage>
</organism>
<dbReference type="GO" id="GO:0016787">
    <property type="term" value="F:hydrolase activity"/>
    <property type="evidence" value="ECO:0007669"/>
    <property type="project" value="UniProtKB-KW"/>
</dbReference>
<reference evidence="2 3" key="1">
    <citation type="submission" date="2018-05" db="EMBL/GenBank/DDBJ databases">
        <title>Draft genome of Methanospirillum lacunae Ki8-1.</title>
        <authorList>
            <person name="Dueholm M.S."/>
            <person name="Nielsen P.H."/>
            <person name="Bakmann L.F."/>
            <person name="Otzen D.E."/>
        </authorList>
    </citation>
    <scope>NUCLEOTIDE SEQUENCE [LARGE SCALE GENOMIC DNA]</scope>
    <source>
        <strain evidence="2 3">Ki8-1</strain>
    </source>
</reference>
<dbReference type="Proteomes" id="UP000245657">
    <property type="component" value="Unassembled WGS sequence"/>
</dbReference>
<evidence type="ECO:0000313" key="2">
    <source>
        <dbReference type="EMBL" id="PWR73848.1"/>
    </source>
</evidence>
<dbReference type="InterPro" id="IPR006674">
    <property type="entry name" value="HD_domain"/>
</dbReference>
<protein>
    <submittedName>
        <fullName evidence="2">Phosphohydrolase</fullName>
    </submittedName>
</protein>
<gene>
    <name evidence="2" type="ORF">DK846_01375</name>
</gene>
<dbReference type="OrthoDB" id="17914at2157"/>
<dbReference type="PROSITE" id="PS51831">
    <property type="entry name" value="HD"/>
    <property type="match status" value="1"/>
</dbReference>
<dbReference type="PANTHER" id="PTHR33594">
    <property type="entry name" value="SUPERFAMILY HYDROLASE, PUTATIVE (AFU_ORTHOLOGUE AFUA_1G03035)-RELATED"/>
    <property type="match status" value="1"/>
</dbReference>
<name>A0A2V2NBK1_9EURY</name>
<dbReference type="GeneID" id="97549179"/>
<dbReference type="PANTHER" id="PTHR33594:SF1">
    <property type="entry name" value="HD_PDEASE DOMAIN-CONTAINING PROTEIN"/>
    <property type="match status" value="1"/>
</dbReference>
<proteinExistence type="predicted"/>
<dbReference type="InterPro" id="IPR006675">
    <property type="entry name" value="HDIG_dom"/>
</dbReference>
<keyword evidence="3" id="KW-1185">Reference proteome</keyword>
<keyword evidence="2" id="KW-0378">Hydrolase</keyword>
<evidence type="ECO:0000259" key="1">
    <source>
        <dbReference type="PROSITE" id="PS51831"/>
    </source>
</evidence>
<dbReference type="NCBIfam" id="TIGR00277">
    <property type="entry name" value="HDIG"/>
    <property type="match status" value="1"/>
</dbReference>
<dbReference type="Pfam" id="PF01966">
    <property type="entry name" value="HD"/>
    <property type="match status" value="1"/>
</dbReference>
<evidence type="ECO:0000313" key="3">
    <source>
        <dbReference type="Proteomes" id="UP000245657"/>
    </source>
</evidence>
<dbReference type="CDD" id="cd00077">
    <property type="entry name" value="HDc"/>
    <property type="match status" value="1"/>
</dbReference>
<dbReference type="AlphaFoldDB" id="A0A2V2NBK1"/>
<accession>A0A2V2NBK1</accession>
<feature type="domain" description="HD" evidence="1">
    <location>
        <begin position="37"/>
        <end position="140"/>
    </location>
</feature>
<sequence>MKTPDCPEVAGDFIRDAGVEEVRSFVLDRLHAHGAHGLDHTMRVTALCDRIGRKESADMKILISAALLHDIARPLEESDGIPHEEEGARIAEKFLPSLHYSHVQIQGVVHAILTHRYRSSRLPETLEAKILSDADKLDAMGAVGIARAFMTAGERGGEMQDAMDHIDDKLIKLKDLMYTKTGREIASERHRVLEKFREIYNTETRPMLQH</sequence>